<evidence type="ECO:0000256" key="2">
    <source>
        <dbReference type="SAM" id="Phobius"/>
    </source>
</evidence>
<organism evidence="3 4">
    <name type="scientific">Oceaniferula marina</name>
    <dbReference type="NCBI Taxonomy" id="2748318"/>
    <lineage>
        <taxon>Bacteria</taxon>
        <taxon>Pseudomonadati</taxon>
        <taxon>Verrucomicrobiota</taxon>
        <taxon>Verrucomicrobiia</taxon>
        <taxon>Verrucomicrobiales</taxon>
        <taxon>Verrucomicrobiaceae</taxon>
        <taxon>Oceaniferula</taxon>
    </lineage>
</organism>
<protein>
    <submittedName>
        <fullName evidence="3">Uncharacterized protein</fullName>
    </submittedName>
</protein>
<proteinExistence type="predicted"/>
<dbReference type="RefSeq" id="WP_178934550.1">
    <property type="nucleotide sequence ID" value="NZ_JACBAZ010000012.1"/>
</dbReference>
<keyword evidence="2" id="KW-0812">Transmembrane</keyword>
<dbReference type="AlphaFoldDB" id="A0A851GQR6"/>
<keyword evidence="2" id="KW-1133">Transmembrane helix</keyword>
<dbReference type="Proteomes" id="UP000557872">
    <property type="component" value="Unassembled WGS sequence"/>
</dbReference>
<gene>
    <name evidence="3" type="ORF">HW115_17690</name>
</gene>
<feature type="region of interest" description="Disordered" evidence="1">
    <location>
        <begin position="81"/>
        <end position="105"/>
    </location>
</feature>
<comment type="caution">
    <text evidence="3">The sequence shown here is derived from an EMBL/GenBank/DDBJ whole genome shotgun (WGS) entry which is preliminary data.</text>
</comment>
<evidence type="ECO:0000313" key="3">
    <source>
        <dbReference type="EMBL" id="NWK57455.1"/>
    </source>
</evidence>
<sequence>MDSRKKQIAIGMAIIVFFFICLGGIAAAAYLPGFSGEVGRLYLAMVTSPFLMETTLACLALTLLLGINGWRRMREGDDWVTLDDQGRPLGVSERSTTDKQSATKG</sequence>
<feature type="transmembrane region" description="Helical" evidence="2">
    <location>
        <begin position="42"/>
        <end position="65"/>
    </location>
</feature>
<dbReference type="EMBL" id="JACBAZ010000012">
    <property type="protein sequence ID" value="NWK57455.1"/>
    <property type="molecule type" value="Genomic_DNA"/>
</dbReference>
<name>A0A851GQR6_9BACT</name>
<evidence type="ECO:0000313" key="4">
    <source>
        <dbReference type="Proteomes" id="UP000557872"/>
    </source>
</evidence>
<feature type="transmembrane region" description="Helical" evidence="2">
    <location>
        <begin position="7"/>
        <end position="30"/>
    </location>
</feature>
<reference evidence="3 4" key="1">
    <citation type="submission" date="2020-07" db="EMBL/GenBank/DDBJ databases">
        <title>Roseicoccus Jingziensis gen. nov., sp. nov., isolated from coastal seawater.</title>
        <authorList>
            <person name="Feng X."/>
        </authorList>
    </citation>
    <scope>NUCLEOTIDE SEQUENCE [LARGE SCALE GENOMIC DNA]</scope>
    <source>
        <strain evidence="3 4">N1E253</strain>
    </source>
</reference>
<keyword evidence="4" id="KW-1185">Reference proteome</keyword>
<evidence type="ECO:0000256" key="1">
    <source>
        <dbReference type="SAM" id="MobiDB-lite"/>
    </source>
</evidence>
<keyword evidence="2" id="KW-0472">Membrane</keyword>
<accession>A0A851GQR6</accession>